<evidence type="ECO:0000313" key="2">
    <source>
        <dbReference type="Proteomes" id="UP000825935"/>
    </source>
</evidence>
<proteinExistence type="predicted"/>
<evidence type="ECO:0000313" key="1">
    <source>
        <dbReference type="EMBL" id="KAH7387175.1"/>
    </source>
</evidence>
<comment type="caution">
    <text evidence="1">The sequence shown here is derived from an EMBL/GenBank/DDBJ whole genome shotgun (WGS) entry which is preliminary data.</text>
</comment>
<organism evidence="1 2">
    <name type="scientific">Ceratopteris richardii</name>
    <name type="common">Triangle waterfern</name>
    <dbReference type="NCBI Taxonomy" id="49495"/>
    <lineage>
        <taxon>Eukaryota</taxon>
        <taxon>Viridiplantae</taxon>
        <taxon>Streptophyta</taxon>
        <taxon>Embryophyta</taxon>
        <taxon>Tracheophyta</taxon>
        <taxon>Polypodiopsida</taxon>
        <taxon>Polypodiidae</taxon>
        <taxon>Polypodiales</taxon>
        <taxon>Pteridineae</taxon>
        <taxon>Pteridaceae</taxon>
        <taxon>Parkerioideae</taxon>
        <taxon>Ceratopteris</taxon>
    </lineage>
</organism>
<accession>A0A8T2T0P9</accession>
<protein>
    <submittedName>
        <fullName evidence="1">Uncharacterized protein</fullName>
    </submittedName>
</protein>
<dbReference type="AlphaFoldDB" id="A0A8T2T0P9"/>
<gene>
    <name evidence="1" type="ORF">KP509_16G009200</name>
</gene>
<reference evidence="1" key="1">
    <citation type="submission" date="2021-08" db="EMBL/GenBank/DDBJ databases">
        <title>WGS assembly of Ceratopteris richardii.</title>
        <authorList>
            <person name="Marchant D.B."/>
            <person name="Chen G."/>
            <person name="Jenkins J."/>
            <person name="Shu S."/>
            <person name="Leebens-Mack J."/>
            <person name="Grimwood J."/>
            <person name="Schmutz J."/>
            <person name="Soltis P."/>
            <person name="Soltis D."/>
            <person name="Chen Z.-H."/>
        </authorList>
    </citation>
    <scope>NUCLEOTIDE SEQUENCE</scope>
    <source>
        <strain evidence="1">Whitten #5841</strain>
        <tissue evidence="1">Leaf</tissue>
    </source>
</reference>
<dbReference type="EMBL" id="CM035421">
    <property type="protein sequence ID" value="KAH7387175.1"/>
    <property type="molecule type" value="Genomic_DNA"/>
</dbReference>
<dbReference type="Proteomes" id="UP000825935">
    <property type="component" value="Chromosome 16"/>
</dbReference>
<sequence>MHKESGLAVGQNQFTSAVVSVIIADRLRTLSTFLFSVQEQITSGSW</sequence>
<keyword evidence="2" id="KW-1185">Reference proteome</keyword>
<name>A0A8T2T0P9_CERRI</name>